<dbReference type="Gene3D" id="3.30.43.10">
    <property type="entry name" value="Uridine Diphospho-n-acetylenolpyruvylglucosamine Reductase, domain 2"/>
    <property type="match status" value="1"/>
</dbReference>
<dbReference type="PANTHER" id="PTHR42659">
    <property type="entry name" value="XANTHINE DEHYDROGENASE SUBUNIT C-RELATED"/>
    <property type="match status" value="1"/>
</dbReference>
<dbReference type="GO" id="GO:0071949">
    <property type="term" value="F:FAD binding"/>
    <property type="evidence" value="ECO:0007669"/>
    <property type="project" value="InterPro"/>
</dbReference>
<dbReference type="InterPro" id="IPR051312">
    <property type="entry name" value="Diverse_Substr_Oxidored"/>
</dbReference>
<evidence type="ECO:0000256" key="1">
    <source>
        <dbReference type="ARBA" id="ARBA00022630"/>
    </source>
</evidence>
<keyword evidence="1" id="KW-0285">Flavoprotein</keyword>
<dbReference type="AlphaFoldDB" id="A0A383C4Y7"/>
<organism evidence="5">
    <name type="scientific">marine metagenome</name>
    <dbReference type="NCBI Taxonomy" id="408172"/>
    <lineage>
        <taxon>unclassified sequences</taxon>
        <taxon>metagenomes</taxon>
        <taxon>ecological metagenomes</taxon>
    </lineage>
</organism>
<dbReference type="InterPro" id="IPR036318">
    <property type="entry name" value="FAD-bd_PCMH-like_sf"/>
</dbReference>
<dbReference type="EMBL" id="UINC01205869">
    <property type="protein sequence ID" value="SVE27241.1"/>
    <property type="molecule type" value="Genomic_DNA"/>
</dbReference>
<protein>
    <recommendedName>
        <fullName evidence="4">FAD-binding PCMH-type domain-containing protein</fullName>
    </recommendedName>
</protein>
<dbReference type="PROSITE" id="PS51387">
    <property type="entry name" value="FAD_PCMH"/>
    <property type="match status" value="1"/>
</dbReference>
<dbReference type="InterPro" id="IPR002346">
    <property type="entry name" value="Mopterin_DH_FAD-bd"/>
</dbReference>
<evidence type="ECO:0000259" key="4">
    <source>
        <dbReference type="PROSITE" id="PS51387"/>
    </source>
</evidence>
<dbReference type="Gene3D" id="3.30.465.10">
    <property type="match status" value="1"/>
</dbReference>
<dbReference type="PANTHER" id="PTHR42659:SF2">
    <property type="entry name" value="XANTHINE DEHYDROGENASE SUBUNIT C-RELATED"/>
    <property type="match status" value="1"/>
</dbReference>
<feature type="non-terminal residue" evidence="5">
    <location>
        <position position="138"/>
    </location>
</feature>
<dbReference type="InterPro" id="IPR016166">
    <property type="entry name" value="FAD-bd_PCMH"/>
</dbReference>
<proteinExistence type="predicted"/>
<accession>A0A383C4Y7</accession>
<name>A0A383C4Y7_9ZZZZ</name>
<reference evidence="5" key="1">
    <citation type="submission" date="2018-05" db="EMBL/GenBank/DDBJ databases">
        <authorList>
            <person name="Lanie J.A."/>
            <person name="Ng W.-L."/>
            <person name="Kazmierczak K.M."/>
            <person name="Andrzejewski T.M."/>
            <person name="Davidsen T.M."/>
            <person name="Wayne K.J."/>
            <person name="Tettelin H."/>
            <person name="Glass J.I."/>
            <person name="Rusch D."/>
            <person name="Podicherti R."/>
            <person name="Tsui H.-C.T."/>
            <person name="Winkler M.E."/>
        </authorList>
    </citation>
    <scope>NUCLEOTIDE SEQUENCE</scope>
</reference>
<gene>
    <name evidence="5" type="ORF">METZ01_LOCUS480095</name>
</gene>
<evidence type="ECO:0000256" key="3">
    <source>
        <dbReference type="ARBA" id="ARBA00023002"/>
    </source>
</evidence>
<dbReference type="GO" id="GO:0016491">
    <property type="term" value="F:oxidoreductase activity"/>
    <property type="evidence" value="ECO:0007669"/>
    <property type="project" value="UniProtKB-KW"/>
</dbReference>
<feature type="domain" description="FAD-binding PCMH-type" evidence="4">
    <location>
        <begin position="1"/>
        <end position="138"/>
    </location>
</feature>
<dbReference type="Pfam" id="PF00941">
    <property type="entry name" value="FAD_binding_5"/>
    <property type="match status" value="1"/>
</dbReference>
<dbReference type="InterPro" id="IPR016167">
    <property type="entry name" value="FAD-bd_PCMH_sub1"/>
</dbReference>
<keyword evidence="2" id="KW-0274">FAD</keyword>
<keyword evidence="3" id="KW-0560">Oxidoreductase</keyword>
<evidence type="ECO:0000256" key="2">
    <source>
        <dbReference type="ARBA" id="ARBA00022827"/>
    </source>
</evidence>
<evidence type="ECO:0000313" key="5">
    <source>
        <dbReference type="EMBL" id="SVE27241.1"/>
    </source>
</evidence>
<sequence>MTLLAGTDGDIRPLSGGQSMGPMLNFRLARPALLVDISRIKELTTVSEDADGVTVGAAVTHAAFEDGDVADVANGLIRHAASGIAYRAVRNRGTIGGSLAHAAPAADWPPVMMALDAALEIRGAGGSRHVAAGEFIID</sequence>
<dbReference type="SUPFAM" id="SSF56176">
    <property type="entry name" value="FAD-binding/transporter-associated domain-like"/>
    <property type="match status" value="1"/>
</dbReference>
<dbReference type="InterPro" id="IPR016169">
    <property type="entry name" value="FAD-bd_PCMH_sub2"/>
</dbReference>